<proteinExistence type="predicted"/>
<dbReference type="Proteomes" id="UP000602284">
    <property type="component" value="Unassembled WGS sequence"/>
</dbReference>
<dbReference type="RefSeq" id="WP_201633731.1">
    <property type="nucleotide sequence ID" value="NZ_JAEQNB010000002.1"/>
</dbReference>
<evidence type="ECO:0000313" key="2">
    <source>
        <dbReference type="Proteomes" id="UP000602284"/>
    </source>
</evidence>
<protein>
    <recommendedName>
        <fullName evidence="3">DUF2935 domain-containing protein</fullName>
    </recommendedName>
</protein>
<evidence type="ECO:0008006" key="3">
    <source>
        <dbReference type="Google" id="ProtNLM"/>
    </source>
</evidence>
<keyword evidence="2" id="KW-1185">Reference proteome</keyword>
<gene>
    <name evidence="1" type="ORF">JJB07_08675</name>
</gene>
<comment type="caution">
    <text evidence="1">The sequence shown here is derived from an EMBL/GenBank/DDBJ whole genome shotgun (WGS) entry which is preliminary data.</text>
</comment>
<reference evidence="1 2" key="1">
    <citation type="submission" date="2021-01" db="EMBL/GenBank/DDBJ databases">
        <title>Tumebacillus sp. strain ITR2 16S ribosomal RNA gene Genome sequencing and assembly.</title>
        <authorList>
            <person name="Kang M."/>
        </authorList>
    </citation>
    <scope>NUCLEOTIDE SEQUENCE [LARGE SCALE GENOMIC DNA]</scope>
    <source>
        <strain evidence="1 2">ITR2</strain>
    </source>
</reference>
<accession>A0ABS1J8Y0</accession>
<organism evidence="1 2">
    <name type="scientific">Tumebacillus amylolyticus</name>
    <dbReference type="NCBI Taxonomy" id="2801339"/>
    <lineage>
        <taxon>Bacteria</taxon>
        <taxon>Bacillati</taxon>
        <taxon>Bacillota</taxon>
        <taxon>Bacilli</taxon>
        <taxon>Bacillales</taxon>
        <taxon>Alicyclobacillaceae</taxon>
        <taxon>Tumebacillus</taxon>
    </lineage>
</organism>
<evidence type="ECO:0000313" key="1">
    <source>
        <dbReference type="EMBL" id="MBL0386725.1"/>
    </source>
</evidence>
<sequence length="271" mass="31065">MNMPEISEGEARGRLRQLYHTIKATMRVPLVSEPLRALALYPNFLHLVFEASRPNLLSVHVERMVSELTTYRKPPLQPPPMSTSVLPRDRRGALALLPVFRYETAKLLLLLTAWQETLAERPISGQNHEDAFWPPGILPHFPRNIPLLRIEHATHTQRHVFQNILAAHDLFTLPDVYRALAHHPTFLTGAWEPLHPLVQTDAYEDAARHIRRRAKQLVHALPHPLPLTPNRLLLQVSEREVTAGIGLITAYRHTLPRLLLDVEMMTQMLQV</sequence>
<name>A0ABS1J8Y0_9BACL</name>
<dbReference type="EMBL" id="JAEQNB010000002">
    <property type="protein sequence ID" value="MBL0386725.1"/>
    <property type="molecule type" value="Genomic_DNA"/>
</dbReference>